<accession>A0A3S4LWG6</accession>
<name>A0A3S4LWG6_SALET</name>
<evidence type="ECO:0000313" key="1">
    <source>
        <dbReference type="EMBL" id="VEB56892.1"/>
    </source>
</evidence>
<organism evidence="1 2">
    <name type="scientific">Salmonella enterica I</name>
    <dbReference type="NCBI Taxonomy" id="59201"/>
    <lineage>
        <taxon>Bacteria</taxon>
        <taxon>Pseudomonadati</taxon>
        <taxon>Pseudomonadota</taxon>
        <taxon>Gammaproteobacteria</taxon>
        <taxon>Enterobacterales</taxon>
        <taxon>Enterobacteriaceae</taxon>
        <taxon>Salmonella</taxon>
    </lineage>
</organism>
<proteinExistence type="predicted"/>
<dbReference type="AlphaFoldDB" id="A0A3S4LWG6"/>
<dbReference type="EMBL" id="LR134190">
    <property type="protein sequence ID" value="VEB56892.1"/>
    <property type="molecule type" value="Genomic_DNA"/>
</dbReference>
<dbReference type="Gene3D" id="3.30.565.10">
    <property type="entry name" value="Histidine kinase-like ATPase, C-terminal domain"/>
    <property type="match status" value="1"/>
</dbReference>
<protein>
    <submittedName>
        <fullName evidence="1">Two-component system sensor kinase</fullName>
        <ecNumber evidence="1">2.7.13.3</ecNumber>
    </submittedName>
</protein>
<dbReference type="Proteomes" id="UP000269208">
    <property type="component" value="Chromosome"/>
</dbReference>
<reference evidence="1 2" key="1">
    <citation type="submission" date="2018-12" db="EMBL/GenBank/DDBJ databases">
        <authorList>
            <consortium name="Pathogen Informatics"/>
        </authorList>
    </citation>
    <scope>NUCLEOTIDE SEQUENCE [LARGE SCALE GENOMIC DNA]</scope>
    <source>
        <strain evidence="1 2">NCTC6754</strain>
    </source>
</reference>
<dbReference type="SUPFAM" id="SSF55874">
    <property type="entry name" value="ATPase domain of HSP90 chaperone/DNA topoisomerase II/histidine kinase"/>
    <property type="match status" value="1"/>
</dbReference>
<dbReference type="GO" id="GO:0004673">
    <property type="term" value="F:protein histidine kinase activity"/>
    <property type="evidence" value="ECO:0007669"/>
    <property type="project" value="UniProtKB-EC"/>
</dbReference>
<dbReference type="EC" id="2.7.13.3" evidence="1"/>
<evidence type="ECO:0000313" key="2">
    <source>
        <dbReference type="Proteomes" id="UP000269208"/>
    </source>
</evidence>
<dbReference type="InterPro" id="IPR036890">
    <property type="entry name" value="HATPase_C_sf"/>
</dbReference>
<keyword evidence="1" id="KW-0418">Kinase</keyword>
<sequence length="121" mass="14033">MYWVRMIDEIQLANMLENDAWKSEATLFSLQDLIDEVVPEVLPAIKRKGLQLLINNHLSGNDERWGDRDALRRILLLLIQYAVTTTAMGKITLEVEQDESIAERLTFRISGYGRRCNVKRD</sequence>
<keyword evidence="1" id="KW-0808">Transferase</keyword>
<gene>
    <name evidence="1" type="primary">yojN_3</name>
    <name evidence="1" type="ORF">NCTC6754_04608</name>
</gene>